<proteinExistence type="predicted"/>
<sequence length="79" mass="9255">MESFSKSKRILRRCYYKDGGCQGAINRRSWAAGDKPFLVKFLFRVLCRRERLLLLCLKRSNLLEKDITVGGRERCEELG</sequence>
<dbReference type="EMBL" id="UZAU01000368">
    <property type="status" value="NOT_ANNOTATED_CDS"/>
    <property type="molecule type" value="Genomic_DNA"/>
</dbReference>
<reference evidence="1" key="2">
    <citation type="submission" date="2021-03" db="UniProtKB">
        <authorList>
            <consortium name="EnsemblPlants"/>
        </authorList>
    </citation>
    <scope>IDENTIFICATION</scope>
</reference>
<organism evidence="1 2">
    <name type="scientific">Cannabis sativa</name>
    <name type="common">Hemp</name>
    <name type="synonym">Marijuana</name>
    <dbReference type="NCBI Taxonomy" id="3483"/>
    <lineage>
        <taxon>Eukaryota</taxon>
        <taxon>Viridiplantae</taxon>
        <taxon>Streptophyta</taxon>
        <taxon>Embryophyta</taxon>
        <taxon>Tracheophyta</taxon>
        <taxon>Spermatophyta</taxon>
        <taxon>Magnoliopsida</taxon>
        <taxon>eudicotyledons</taxon>
        <taxon>Gunneridae</taxon>
        <taxon>Pentapetalae</taxon>
        <taxon>rosids</taxon>
        <taxon>fabids</taxon>
        <taxon>Rosales</taxon>
        <taxon>Cannabaceae</taxon>
        <taxon>Cannabis</taxon>
    </lineage>
</organism>
<evidence type="ECO:0000313" key="2">
    <source>
        <dbReference type="Proteomes" id="UP000596661"/>
    </source>
</evidence>
<dbReference type="Gramene" id="evm.model.04.763">
    <property type="protein sequence ID" value="cds.evm.model.04.763"/>
    <property type="gene ID" value="evm.TU.04.763"/>
</dbReference>
<reference evidence="1" key="1">
    <citation type="submission" date="2018-11" db="EMBL/GenBank/DDBJ databases">
        <authorList>
            <person name="Grassa J C."/>
        </authorList>
    </citation>
    <scope>NUCLEOTIDE SEQUENCE [LARGE SCALE GENOMIC DNA]</scope>
</reference>
<name>A0A803PIN3_CANSA</name>
<dbReference type="AlphaFoldDB" id="A0A803PIN3"/>
<keyword evidence="2" id="KW-1185">Reference proteome</keyword>
<dbReference type="EnsemblPlants" id="evm.model.04.763">
    <property type="protein sequence ID" value="cds.evm.model.04.763"/>
    <property type="gene ID" value="evm.TU.04.763"/>
</dbReference>
<protein>
    <submittedName>
        <fullName evidence="1">Uncharacterized protein</fullName>
    </submittedName>
</protein>
<dbReference type="Proteomes" id="UP000596661">
    <property type="component" value="Chromosome 4"/>
</dbReference>
<evidence type="ECO:0000313" key="1">
    <source>
        <dbReference type="EnsemblPlants" id="cds.evm.model.04.763"/>
    </source>
</evidence>
<accession>A0A803PIN3</accession>